<feature type="transmembrane region" description="Helical" evidence="6">
    <location>
        <begin position="48"/>
        <end position="68"/>
    </location>
</feature>
<evidence type="ECO:0000256" key="1">
    <source>
        <dbReference type="ARBA" id="ARBA00004651"/>
    </source>
</evidence>
<dbReference type="RefSeq" id="WP_229811982.1">
    <property type="nucleotide sequence ID" value="NZ_BMQJ01000030.1"/>
</dbReference>
<feature type="transmembrane region" description="Helical" evidence="6">
    <location>
        <begin position="80"/>
        <end position="102"/>
    </location>
</feature>
<evidence type="ECO:0008006" key="9">
    <source>
        <dbReference type="Google" id="ProtNLM"/>
    </source>
</evidence>
<comment type="caution">
    <text evidence="7">The sequence shown here is derived from an EMBL/GenBank/DDBJ whole genome shotgun (WGS) entry which is preliminary data.</text>
</comment>
<keyword evidence="4 6" id="KW-1133">Transmembrane helix</keyword>
<dbReference type="Pfam" id="PF09678">
    <property type="entry name" value="Caa3_CtaG"/>
    <property type="match status" value="1"/>
</dbReference>
<protein>
    <recommendedName>
        <fullName evidence="9">Cytochrome c oxidase assembly protein</fullName>
    </recommendedName>
</protein>
<feature type="transmembrane region" description="Helical" evidence="6">
    <location>
        <begin position="262"/>
        <end position="282"/>
    </location>
</feature>
<feature type="transmembrane region" description="Helical" evidence="6">
    <location>
        <begin position="114"/>
        <end position="134"/>
    </location>
</feature>
<feature type="transmembrane region" description="Helical" evidence="6">
    <location>
        <begin position="224"/>
        <end position="250"/>
    </location>
</feature>
<keyword evidence="5 6" id="KW-0472">Membrane</keyword>
<organism evidence="7 8">
    <name type="scientific">Streptosporangium pseudovulgare</name>
    <dbReference type="NCBI Taxonomy" id="35765"/>
    <lineage>
        <taxon>Bacteria</taxon>
        <taxon>Bacillati</taxon>
        <taxon>Actinomycetota</taxon>
        <taxon>Actinomycetes</taxon>
        <taxon>Streptosporangiales</taxon>
        <taxon>Streptosporangiaceae</taxon>
        <taxon>Streptosporangium</taxon>
    </lineage>
</organism>
<evidence type="ECO:0000256" key="4">
    <source>
        <dbReference type="ARBA" id="ARBA00022989"/>
    </source>
</evidence>
<proteinExistence type="predicted"/>
<comment type="subcellular location">
    <subcellularLocation>
        <location evidence="1">Cell membrane</location>
        <topology evidence="1">Multi-pass membrane protein</topology>
    </subcellularLocation>
</comment>
<dbReference type="InterPro" id="IPR019108">
    <property type="entry name" value="Caa3_assmbl_CtaG-rel"/>
</dbReference>
<dbReference type="Proteomes" id="UP000611554">
    <property type="component" value="Unassembled WGS sequence"/>
</dbReference>
<dbReference type="EMBL" id="BMQJ01000030">
    <property type="protein sequence ID" value="GGQ31820.1"/>
    <property type="molecule type" value="Genomic_DNA"/>
</dbReference>
<evidence type="ECO:0000313" key="7">
    <source>
        <dbReference type="EMBL" id="GGQ31820.1"/>
    </source>
</evidence>
<evidence type="ECO:0000256" key="2">
    <source>
        <dbReference type="ARBA" id="ARBA00022475"/>
    </source>
</evidence>
<evidence type="ECO:0000256" key="6">
    <source>
        <dbReference type="SAM" id="Phobius"/>
    </source>
</evidence>
<keyword evidence="2" id="KW-1003">Cell membrane</keyword>
<feature type="transmembrane region" description="Helical" evidence="6">
    <location>
        <begin position="193"/>
        <end position="212"/>
    </location>
</feature>
<keyword evidence="3 6" id="KW-0812">Transmembrane</keyword>
<name>A0ABQ2RIQ7_9ACTN</name>
<sequence>MSPAVSLAVLSAAIPPAYEAPVAAGLLTRRAGDASLLAHEAHHGGLSGTLPVAGVAVLLAAYLAAALRRREPRGWSRWRTAAFTAGAVLLAAGLTGPVAAFAETDFRGHMLQHLLIAMLAPLGLVLGAPVTLLLRSLPAARARRVTAVLRSRPAHVLTDPWVAFTLNVGGMAALYFTPLYGIACADPLLHPLVHLHFVLAGFLFTWVIAGPDPAPRRPSVPKRLVVLGVSIAAHATLSQLMYAGLFVAVTAPGPELLGAAEIMYYGGDIAELLLALALVTTWRPTRSRVAPRNRLTPEPAAPATSGP</sequence>
<evidence type="ECO:0000256" key="5">
    <source>
        <dbReference type="ARBA" id="ARBA00023136"/>
    </source>
</evidence>
<evidence type="ECO:0000313" key="8">
    <source>
        <dbReference type="Proteomes" id="UP000611554"/>
    </source>
</evidence>
<reference evidence="8" key="1">
    <citation type="journal article" date="2019" name="Int. J. Syst. Evol. Microbiol.">
        <title>The Global Catalogue of Microorganisms (GCM) 10K type strain sequencing project: providing services to taxonomists for standard genome sequencing and annotation.</title>
        <authorList>
            <consortium name="The Broad Institute Genomics Platform"/>
            <consortium name="The Broad Institute Genome Sequencing Center for Infectious Disease"/>
            <person name="Wu L."/>
            <person name="Ma J."/>
        </authorList>
    </citation>
    <scope>NUCLEOTIDE SEQUENCE [LARGE SCALE GENOMIC DNA]</scope>
    <source>
        <strain evidence="8">JCM 3115</strain>
    </source>
</reference>
<feature type="transmembrane region" description="Helical" evidence="6">
    <location>
        <begin position="161"/>
        <end position="181"/>
    </location>
</feature>
<keyword evidence="8" id="KW-1185">Reference proteome</keyword>
<gene>
    <name evidence="7" type="ORF">GCM10010140_72320</name>
</gene>
<accession>A0ABQ2RIQ7</accession>
<evidence type="ECO:0000256" key="3">
    <source>
        <dbReference type="ARBA" id="ARBA00022692"/>
    </source>
</evidence>